<accession>A0ABD4EDT4</accession>
<evidence type="ECO:0000256" key="6">
    <source>
        <dbReference type="ARBA" id="ARBA00022552"/>
    </source>
</evidence>
<evidence type="ECO:0000256" key="1">
    <source>
        <dbReference type="ARBA" id="ARBA00004496"/>
    </source>
</evidence>
<evidence type="ECO:0000259" key="14">
    <source>
        <dbReference type="Pfam" id="PF20260"/>
    </source>
</evidence>
<evidence type="ECO:0000256" key="5">
    <source>
        <dbReference type="ARBA" id="ARBA00022490"/>
    </source>
</evidence>
<evidence type="ECO:0000256" key="3">
    <source>
        <dbReference type="ARBA" id="ARBA00012328"/>
    </source>
</evidence>
<dbReference type="PIRSF" id="PIRSF015601">
    <property type="entry name" value="MTase_slr0722"/>
    <property type="match status" value="1"/>
</dbReference>
<comment type="catalytic activity">
    <reaction evidence="11 12">
        <text>uridine(1498) in 16S rRNA + S-adenosyl-L-methionine = N(3)-methyluridine(1498) in 16S rRNA + S-adenosyl-L-homocysteine + H(+)</text>
        <dbReference type="Rhea" id="RHEA:42920"/>
        <dbReference type="Rhea" id="RHEA-COMP:10283"/>
        <dbReference type="Rhea" id="RHEA-COMP:10284"/>
        <dbReference type="ChEBI" id="CHEBI:15378"/>
        <dbReference type="ChEBI" id="CHEBI:57856"/>
        <dbReference type="ChEBI" id="CHEBI:59789"/>
        <dbReference type="ChEBI" id="CHEBI:65315"/>
        <dbReference type="ChEBI" id="CHEBI:74502"/>
        <dbReference type="EC" id="2.1.1.193"/>
    </reaction>
</comment>
<reference evidence="15 16" key="1">
    <citation type="submission" date="2016-01" db="EMBL/GenBank/DDBJ databases">
        <authorList>
            <person name="Mitreva M."/>
            <person name="Pepin K.H."/>
            <person name="Mihindukulasuriya K.A."/>
            <person name="Fulton R."/>
            <person name="Fronick C."/>
            <person name="O'Laughlin M."/>
            <person name="Miner T."/>
            <person name="Herter B."/>
            <person name="Rosa B.A."/>
            <person name="Cordes M."/>
            <person name="Tomlinson C."/>
            <person name="Wollam A."/>
            <person name="Palsikar V.B."/>
            <person name="Mardis E.R."/>
            <person name="Wilson R.K."/>
        </authorList>
    </citation>
    <scope>NUCLEOTIDE SEQUENCE [LARGE SCALE GENOMIC DNA]</scope>
    <source>
        <strain evidence="15 16">MJR7738</strain>
    </source>
</reference>
<name>A0ABD4EDT4_STALU</name>
<keyword evidence="8 12" id="KW-0808">Transferase</keyword>
<keyword evidence="9 12" id="KW-0949">S-adenosyl-L-methionine</keyword>
<evidence type="ECO:0000256" key="8">
    <source>
        <dbReference type="ARBA" id="ARBA00022679"/>
    </source>
</evidence>
<dbReference type="GO" id="GO:0006364">
    <property type="term" value="P:rRNA processing"/>
    <property type="evidence" value="ECO:0007669"/>
    <property type="project" value="UniProtKB-KW"/>
</dbReference>
<dbReference type="InterPro" id="IPR046887">
    <property type="entry name" value="RsmE_PUA-like"/>
</dbReference>
<dbReference type="InterPro" id="IPR029026">
    <property type="entry name" value="tRNA_m1G_MTases_N"/>
</dbReference>
<dbReference type="InterPro" id="IPR029028">
    <property type="entry name" value="Alpha/beta_knot_MTases"/>
</dbReference>
<evidence type="ECO:0000256" key="2">
    <source>
        <dbReference type="ARBA" id="ARBA00005528"/>
    </source>
</evidence>
<dbReference type="InterPro" id="IPR006700">
    <property type="entry name" value="RsmE"/>
</dbReference>
<protein>
    <recommendedName>
        <fullName evidence="4 12">Ribosomal RNA small subunit methyltransferase E</fullName>
        <ecNumber evidence="3 12">2.1.1.193</ecNumber>
    </recommendedName>
</protein>
<feature type="domain" description="Ribosomal RNA small subunit methyltransferase E methyltransferase" evidence="13">
    <location>
        <begin position="77"/>
        <end position="246"/>
    </location>
</feature>
<dbReference type="NCBIfam" id="TIGR00046">
    <property type="entry name" value="RsmE family RNA methyltransferase"/>
    <property type="match status" value="1"/>
</dbReference>
<evidence type="ECO:0000256" key="7">
    <source>
        <dbReference type="ARBA" id="ARBA00022603"/>
    </source>
</evidence>
<dbReference type="GO" id="GO:0005737">
    <property type="term" value="C:cytoplasm"/>
    <property type="evidence" value="ECO:0007669"/>
    <property type="project" value="UniProtKB-SubCell"/>
</dbReference>
<evidence type="ECO:0000256" key="9">
    <source>
        <dbReference type="ARBA" id="ARBA00022691"/>
    </source>
</evidence>
<dbReference type="CDD" id="cd18084">
    <property type="entry name" value="RsmE-like"/>
    <property type="match status" value="1"/>
</dbReference>
<dbReference type="InterPro" id="IPR046886">
    <property type="entry name" value="RsmE_MTase_dom"/>
</dbReference>
<evidence type="ECO:0000259" key="13">
    <source>
        <dbReference type="Pfam" id="PF04452"/>
    </source>
</evidence>
<evidence type="ECO:0000256" key="10">
    <source>
        <dbReference type="ARBA" id="ARBA00025699"/>
    </source>
</evidence>
<comment type="subcellular location">
    <subcellularLocation>
        <location evidence="1 12">Cytoplasm</location>
    </subcellularLocation>
</comment>
<dbReference type="InterPro" id="IPR015947">
    <property type="entry name" value="PUA-like_sf"/>
</dbReference>
<keyword evidence="5 12" id="KW-0963">Cytoplasm</keyword>
<comment type="similarity">
    <text evidence="2 12">Belongs to the RNA methyltransferase RsmE family.</text>
</comment>
<dbReference type="FunFam" id="3.40.1280.10:FF:000024">
    <property type="entry name" value="Ribosomal RNA small subunit methyltransferase E"/>
    <property type="match status" value="1"/>
</dbReference>
<dbReference type="GO" id="GO:0008168">
    <property type="term" value="F:methyltransferase activity"/>
    <property type="evidence" value="ECO:0007669"/>
    <property type="project" value="UniProtKB-KW"/>
</dbReference>
<dbReference type="Pfam" id="PF20260">
    <property type="entry name" value="PUA_4"/>
    <property type="match status" value="1"/>
</dbReference>
<evidence type="ECO:0000256" key="4">
    <source>
        <dbReference type="ARBA" id="ARBA00013673"/>
    </source>
</evidence>
<feature type="domain" description="Ribosomal RNA small subunit methyltransferase E PUA-like" evidence="14">
    <location>
        <begin position="24"/>
        <end position="66"/>
    </location>
</feature>
<evidence type="ECO:0000313" key="16">
    <source>
        <dbReference type="Proteomes" id="UP000070063"/>
    </source>
</evidence>
<sequence length="253" mass="29535">MNKLQRYFINENADDGQRFFIRDKNDRHHIINVMRNCVGDHIIITFQNQSVFECEITDINDEYIQIMPKVKLDIHTELPLYVTICSGLIKADKYEWMLQKATELGANEFWAVDMARSVVKLNQTKAMKKIDRWQKIVKEAAEQSYRLTIPSVKYMSNLKAVYDKISHYDYILIAYEEQAKQNERSHFRQLLQCFKPNDHVLMIFGPEGGLTESEIEMFKDNSHTVGLGPRILRAETAPLYALSAMSYENELLG</sequence>
<proteinExistence type="inferred from homology"/>
<dbReference type="Gene3D" id="2.40.240.20">
    <property type="entry name" value="Hypothetical PUA domain-like, domain 1"/>
    <property type="match status" value="1"/>
</dbReference>
<dbReference type="PANTHER" id="PTHR30027">
    <property type="entry name" value="RIBOSOMAL RNA SMALL SUBUNIT METHYLTRANSFERASE E"/>
    <property type="match status" value="1"/>
</dbReference>
<dbReference type="AlphaFoldDB" id="A0ABD4EDT4"/>
<dbReference type="Pfam" id="PF04452">
    <property type="entry name" value="Methyltrans_RNA"/>
    <property type="match status" value="1"/>
</dbReference>
<dbReference type="Proteomes" id="UP000070063">
    <property type="component" value="Unassembled WGS sequence"/>
</dbReference>
<organism evidence="15 16">
    <name type="scientific">Staphylococcus lugdunensis</name>
    <dbReference type="NCBI Taxonomy" id="28035"/>
    <lineage>
        <taxon>Bacteria</taxon>
        <taxon>Bacillati</taxon>
        <taxon>Bacillota</taxon>
        <taxon>Bacilli</taxon>
        <taxon>Bacillales</taxon>
        <taxon>Staphylococcaceae</taxon>
        <taxon>Staphylococcus</taxon>
    </lineage>
</organism>
<dbReference type="GO" id="GO:0032259">
    <property type="term" value="P:methylation"/>
    <property type="evidence" value="ECO:0007669"/>
    <property type="project" value="UniProtKB-KW"/>
</dbReference>
<comment type="caution">
    <text evidence="15">The sequence shown here is derived from an EMBL/GenBank/DDBJ whole genome shotgun (WGS) entry which is preliminary data.</text>
</comment>
<dbReference type="Gene3D" id="3.40.1280.10">
    <property type="match status" value="1"/>
</dbReference>
<dbReference type="PANTHER" id="PTHR30027:SF3">
    <property type="entry name" value="16S RRNA (URACIL(1498)-N(3))-METHYLTRANSFERASE"/>
    <property type="match status" value="1"/>
</dbReference>
<dbReference type="EMBL" id="LRQI01000079">
    <property type="protein sequence ID" value="KXA36986.1"/>
    <property type="molecule type" value="Genomic_DNA"/>
</dbReference>
<dbReference type="SUPFAM" id="SSF88697">
    <property type="entry name" value="PUA domain-like"/>
    <property type="match status" value="1"/>
</dbReference>
<dbReference type="SUPFAM" id="SSF75217">
    <property type="entry name" value="alpha/beta knot"/>
    <property type="match status" value="1"/>
</dbReference>
<evidence type="ECO:0000256" key="11">
    <source>
        <dbReference type="ARBA" id="ARBA00047944"/>
    </source>
</evidence>
<keyword evidence="6 12" id="KW-0698">rRNA processing</keyword>
<dbReference type="NCBIfam" id="NF008691">
    <property type="entry name" value="PRK11713.1-4"/>
    <property type="match status" value="1"/>
</dbReference>
<evidence type="ECO:0000313" key="15">
    <source>
        <dbReference type="EMBL" id="KXA36986.1"/>
    </source>
</evidence>
<comment type="function">
    <text evidence="10 12">Specifically methylates the N3 position of the uracil ring of uridine 1498 (m3U1498) in 16S rRNA. Acts on the fully assembled 30S ribosomal subunit.</text>
</comment>
<gene>
    <name evidence="15" type="ORF">HMPREF3225_01939</name>
</gene>
<evidence type="ECO:0000256" key="12">
    <source>
        <dbReference type="PIRNR" id="PIRNR015601"/>
    </source>
</evidence>
<dbReference type="EC" id="2.1.1.193" evidence="3 12"/>
<keyword evidence="7 12" id="KW-0489">Methyltransferase</keyword>